<dbReference type="InterPro" id="IPR016163">
    <property type="entry name" value="Ald_DH_C"/>
</dbReference>
<evidence type="ECO:0000256" key="3">
    <source>
        <dbReference type="PIRNR" id="PIRNR036492"/>
    </source>
</evidence>
<dbReference type="GO" id="GO:0006081">
    <property type="term" value="P:aldehyde metabolic process"/>
    <property type="evidence" value="ECO:0007669"/>
    <property type="project" value="InterPro"/>
</dbReference>
<dbReference type="AlphaFoldDB" id="A0A1W9NXD9"/>
<dbReference type="GO" id="GO:0016620">
    <property type="term" value="F:oxidoreductase activity, acting on the aldehyde or oxo group of donors, NAD or NADP as acceptor"/>
    <property type="evidence" value="ECO:0007669"/>
    <property type="project" value="InterPro"/>
</dbReference>
<organism evidence="6 7">
    <name type="scientific">candidate division CPR3 bacterium 4484_211</name>
    <dbReference type="NCBI Taxonomy" id="1968527"/>
    <lineage>
        <taxon>Bacteria</taxon>
        <taxon>Bacteria division CPR3</taxon>
    </lineage>
</organism>
<evidence type="ECO:0000256" key="1">
    <source>
        <dbReference type="ARBA" id="ARBA00009986"/>
    </source>
</evidence>
<feature type="active site" evidence="4">
    <location>
        <position position="262"/>
    </location>
</feature>
<proteinExistence type="inferred from homology"/>
<keyword evidence="2 3" id="KW-0560">Oxidoreductase</keyword>
<evidence type="ECO:0000259" key="5">
    <source>
        <dbReference type="Pfam" id="PF00171"/>
    </source>
</evidence>
<dbReference type="Gene3D" id="3.40.309.10">
    <property type="entry name" value="Aldehyde Dehydrogenase, Chain A, domain 2"/>
    <property type="match status" value="1"/>
</dbReference>
<dbReference type="PANTHER" id="PTHR11699">
    <property type="entry name" value="ALDEHYDE DEHYDROGENASE-RELATED"/>
    <property type="match status" value="1"/>
</dbReference>
<dbReference type="FunFam" id="3.40.309.10:FF:000009">
    <property type="entry name" value="Aldehyde dehydrogenase A"/>
    <property type="match status" value="1"/>
</dbReference>
<dbReference type="EMBL" id="MZGJ01000017">
    <property type="protein sequence ID" value="OQX50825.1"/>
    <property type="molecule type" value="Genomic_DNA"/>
</dbReference>
<dbReference type="InterPro" id="IPR016162">
    <property type="entry name" value="Ald_DH_N"/>
</dbReference>
<dbReference type="InterPro" id="IPR012394">
    <property type="entry name" value="Aldehyde_DH_NAD(P)"/>
</dbReference>
<accession>A0A1W9NXD9</accession>
<dbReference type="InterPro" id="IPR015590">
    <property type="entry name" value="Aldehyde_DH_dom"/>
</dbReference>
<comment type="similarity">
    <text evidence="1 3">Belongs to the aldehyde dehydrogenase family.</text>
</comment>
<dbReference type="Proteomes" id="UP000192520">
    <property type="component" value="Unassembled WGS sequence"/>
</dbReference>
<dbReference type="Gene3D" id="3.40.605.10">
    <property type="entry name" value="Aldehyde Dehydrogenase, Chain A, domain 1"/>
    <property type="match status" value="1"/>
</dbReference>
<reference evidence="7" key="1">
    <citation type="submission" date="2017-03" db="EMBL/GenBank/DDBJ databases">
        <title>Novel pathways for hydrocarbon cycling and metabolic interdependencies in hydrothermal sediment communities.</title>
        <authorList>
            <person name="Dombrowski N."/>
            <person name="Seitz K."/>
            <person name="Teske A."/>
            <person name="Baker B."/>
        </authorList>
    </citation>
    <scope>NUCLEOTIDE SEQUENCE [LARGE SCALE GENOMIC DNA]</scope>
</reference>
<gene>
    <name evidence="6" type="ORF">B5M47_02910</name>
</gene>
<dbReference type="STRING" id="1968527.B5M47_02910"/>
<dbReference type="InterPro" id="IPR016161">
    <property type="entry name" value="Ald_DH/histidinol_DH"/>
</dbReference>
<evidence type="ECO:0000313" key="6">
    <source>
        <dbReference type="EMBL" id="OQX50825.1"/>
    </source>
</evidence>
<dbReference type="SUPFAM" id="SSF53720">
    <property type="entry name" value="ALDH-like"/>
    <property type="match status" value="1"/>
</dbReference>
<dbReference type="Pfam" id="PF00171">
    <property type="entry name" value="Aldedh"/>
    <property type="match status" value="1"/>
</dbReference>
<evidence type="ECO:0000256" key="2">
    <source>
        <dbReference type="ARBA" id="ARBA00023002"/>
    </source>
</evidence>
<evidence type="ECO:0000256" key="4">
    <source>
        <dbReference type="PIRSR" id="PIRSR036492-1"/>
    </source>
</evidence>
<feature type="active site" evidence="4">
    <location>
        <position position="228"/>
    </location>
</feature>
<feature type="domain" description="Aldehyde dehydrogenase" evidence="5">
    <location>
        <begin position="3"/>
        <end position="454"/>
    </location>
</feature>
<sequence length="459" mass="51685">MKLKSINPHDQSVVGEVKVATKKDVEKAVAKAKKAFEFWREIPVEKRASYIEKFAKEILKRKEEVARLATLEMGKPYQESLDDIDWDQDYLKYYVQEGPKILQDEIIEKTKKVLRKVVHEPVGVCAVIAPWNFPFGNAIWGIMPNIIAGNTVVFKHSEYTPLCGQKVIDILEKIGLPEGVVNIVHGDGKVGAMLVDSDIDLVWFTGSTKVGEEIYQKCAKKFIRCLLELGGSSPAIVMDDADLDHALENIYFYRFLNCGQACDAIKRLFVHRKIYKDFVEGLVEKVKKAKVGNPFDKVDFGPLVSQKQLRLLEAQVNDAIKKGAKVEIGGGRPKDKSLRKGSYYLPTILTNVNFKMRVLKEEVFGPVLPVIPFKDIDEAIRMANKTEYGLSAQIYTQDLKLARKIAQKLEAGTVSINSSNYFSPACPFGGYKKSGIGREGGKYGFYELTQVKYIFESYT</sequence>
<dbReference type="FunFam" id="3.40.605.10:FF:000007">
    <property type="entry name" value="NAD/NADP-dependent betaine aldehyde dehydrogenase"/>
    <property type="match status" value="1"/>
</dbReference>
<dbReference type="CDD" id="cd07078">
    <property type="entry name" value="ALDH"/>
    <property type="match status" value="1"/>
</dbReference>
<evidence type="ECO:0000313" key="7">
    <source>
        <dbReference type="Proteomes" id="UP000192520"/>
    </source>
</evidence>
<dbReference type="PIRSF" id="PIRSF036492">
    <property type="entry name" value="ALDH"/>
    <property type="match status" value="1"/>
</dbReference>
<comment type="caution">
    <text evidence="6">The sequence shown here is derived from an EMBL/GenBank/DDBJ whole genome shotgun (WGS) entry which is preliminary data.</text>
</comment>
<name>A0A1W9NXD9_UNCC3</name>
<protein>
    <recommendedName>
        <fullName evidence="3">Aldehyde dehydrogenase</fullName>
    </recommendedName>
</protein>